<dbReference type="RefSeq" id="WP_095609850.1">
    <property type="nucleotide sequence ID" value="NZ_NMPM01000009.1"/>
</dbReference>
<accession>A0A2A2I7M5</accession>
<organism evidence="2 3">
    <name type="scientific">Tamilnaduibacter salinus</name>
    <dbReference type="NCBI Taxonomy" id="1484056"/>
    <lineage>
        <taxon>Bacteria</taxon>
        <taxon>Pseudomonadati</taxon>
        <taxon>Pseudomonadota</taxon>
        <taxon>Gammaproteobacteria</taxon>
        <taxon>Pseudomonadales</taxon>
        <taxon>Marinobacteraceae</taxon>
        <taxon>Tamilnaduibacter</taxon>
    </lineage>
</organism>
<gene>
    <name evidence="2" type="ORF">CF392_02275</name>
</gene>
<sequence length="131" mass="14001">MKSLKSLAVALMLAAPLANAEVVIIAHPNGVSGLTEGDVRSIYLNRSGKATPIEMAQGMSERRDFHDWITGRSESQLQSFWSQQTFTGEGEPPEEASSPSAMKSIIANDPGAIGYVSPKDVDESVKVILSP</sequence>
<feature type="signal peptide" evidence="1">
    <location>
        <begin position="1"/>
        <end position="20"/>
    </location>
</feature>
<protein>
    <submittedName>
        <fullName evidence="2">Phosphate ABC transporter substrate-binding protein</fullName>
    </submittedName>
</protein>
<proteinExistence type="predicted"/>
<dbReference type="AlphaFoldDB" id="A0A2A2I7M5"/>
<reference evidence="2 3" key="1">
    <citation type="submission" date="2017-07" db="EMBL/GenBank/DDBJ databases">
        <title>Tamlnaduibacter salinus (Mi-7) genome sequencing.</title>
        <authorList>
            <person name="Verma A."/>
            <person name="Krishnamurthi S."/>
        </authorList>
    </citation>
    <scope>NUCLEOTIDE SEQUENCE [LARGE SCALE GENOMIC DNA]</scope>
    <source>
        <strain evidence="2 3">Mi-7</strain>
    </source>
</reference>
<dbReference type="SUPFAM" id="SSF53850">
    <property type="entry name" value="Periplasmic binding protein-like II"/>
    <property type="match status" value="1"/>
</dbReference>
<dbReference type="EMBL" id="NMPM01000009">
    <property type="protein sequence ID" value="PAV27115.1"/>
    <property type="molecule type" value="Genomic_DNA"/>
</dbReference>
<evidence type="ECO:0000256" key="1">
    <source>
        <dbReference type="SAM" id="SignalP"/>
    </source>
</evidence>
<name>A0A2A2I7M5_9GAMM</name>
<keyword evidence="3" id="KW-1185">Reference proteome</keyword>
<evidence type="ECO:0000313" key="2">
    <source>
        <dbReference type="EMBL" id="PAV27115.1"/>
    </source>
</evidence>
<dbReference type="Gene3D" id="3.40.190.10">
    <property type="entry name" value="Periplasmic binding protein-like II"/>
    <property type="match status" value="1"/>
</dbReference>
<dbReference type="Proteomes" id="UP000218332">
    <property type="component" value="Unassembled WGS sequence"/>
</dbReference>
<evidence type="ECO:0000313" key="3">
    <source>
        <dbReference type="Proteomes" id="UP000218332"/>
    </source>
</evidence>
<comment type="caution">
    <text evidence="2">The sequence shown here is derived from an EMBL/GenBank/DDBJ whole genome shotgun (WGS) entry which is preliminary data.</text>
</comment>
<keyword evidence="1" id="KW-0732">Signal</keyword>
<feature type="chain" id="PRO_5013376435" evidence="1">
    <location>
        <begin position="21"/>
        <end position="131"/>
    </location>
</feature>